<reference evidence="1" key="2">
    <citation type="journal article" date="2021" name="Microbiol. Resour. Announc.">
        <title>Complete Genome Sequence of Polycladomyces abyssicola JIR-001T, Isolated from Hemipelagic Sediment in Deep Seawater.</title>
        <authorList>
            <person name="Tsubouchi T."/>
            <person name="Kaneko Y."/>
        </authorList>
    </citation>
    <scope>NUCLEOTIDE SEQUENCE</scope>
    <source>
        <strain evidence="1">JIR-001</strain>
    </source>
</reference>
<sequence length="175" mass="20290">MKKDGDVINGMDDWESTLDNIDWKEVLQEIDSALLDNLAAELGFRSYELLKRASQMLTPDYYLIHLSDGRWGLWSPTHYKHQDPIFAHSREEMFALIQDGFQLPNEEAVQYVQETLDSVRQTQRCIQCGFEFDPGDPLREEWGMESGVKAPEQFCSPECAMESVVKQLKKDHGWE</sequence>
<proteinExistence type="predicted"/>
<dbReference type="EMBL" id="AP024601">
    <property type="protein sequence ID" value="BCU82502.1"/>
    <property type="molecule type" value="Genomic_DNA"/>
</dbReference>
<accession>A0A8D5ZP03</accession>
<organism evidence="1 2">
    <name type="scientific">Polycladomyces abyssicola</name>
    <dbReference type="NCBI Taxonomy" id="1125966"/>
    <lineage>
        <taxon>Bacteria</taxon>
        <taxon>Bacillati</taxon>
        <taxon>Bacillota</taxon>
        <taxon>Bacilli</taxon>
        <taxon>Bacillales</taxon>
        <taxon>Thermoactinomycetaceae</taxon>
        <taxon>Polycladomyces</taxon>
    </lineage>
</organism>
<dbReference type="RefSeq" id="WP_212772831.1">
    <property type="nucleotide sequence ID" value="NZ_AP024601.1"/>
</dbReference>
<protein>
    <submittedName>
        <fullName evidence="1">Uncharacterized protein</fullName>
    </submittedName>
</protein>
<evidence type="ECO:0000313" key="2">
    <source>
        <dbReference type="Proteomes" id="UP000677436"/>
    </source>
</evidence>
<keyword evidence="2" id="KW-1185">Reference proteome</keyword>
<name>A0A8D5ZP03_9BACL</name>
<dbReference type="Proteomes" id="UP000677436">
    <property type="component" value="Chromosome"/>
</dbReference>
<gene>
    <name evidence="1" type="ORF">JIR001_22850</name>
</gene>
<dbReference type="AlphaFoldDB" id="A0A8D5ZP03"/>
<reference evidence="1" key="1">
    <citation type="journal article" date="2013" name="Int. J. Syst. Evol. Microbiol.">
        <title>Polycladomyces abyssicola gen. nov., sp. nov., a thermophilic filamentous bacterium isolated from hemipelagic sediment.</title>
        <authorList>
            <person name="Tsubouchi T."/>
            <person name="Shimane Y."/>
            <person name="Mori K."/>
            <person name="Usui K."/>
            <person name="Hiraki T."/>
            <person name="Tame A."/>
            <person name="Uematsu K."/>
            <person name="Maruyama T."/>
            <person name="Hatada Y."/>
        </authorList>
    </citation>
    <scope>NUCLEOTIDE SEQUENCE</scope>
    <source>
        <strain evidence="1">JIR-001</strain>
    </source>
</reference>
<dbReference type="KEGG" id="pabs:JIR001_22850"/>
<evidence type="ECO:0000313" key="1">
    <source>
        <dbReference type="EMBL" id="BCU82502.1"/>
    </source>
</evidence>